<dbReference type="AlphaFoldDB" id="A0A395V1P6"/>
<dbReference type="Pfam" id="PF20020">
    <property type="entry name" value="DUF6431"/>
    <property type="match status" value="1"/>
</dbReference>
<comment type="caution">
    <text evidence="2">The sequence shown here is derived from an EMBL/GenBank/DDBJ whole genome shotgun (WGS) entry which is preliminary data.</text>
</comment>
<dbReference type="RefSeq" id="WP_118392050.1">
    <property type="nucleotide sequence ID" value="NZ_QRUJ01000004.1"/>
</dbReference>
<evidence type="ECO:0000313" key="2">
    <source>
        <dbReference type="EMBL" id="RGR55469.1"/>
    </source>
</evidence>
<gene>
    <name evidence="2" type="ORF">DWY38_04890</name>
</gene>
<accession>A0A395V1P6</accession>
<protein>
    <recommendedName>
        <fullName evidence="1">DUF6431 domain-containing protein</fullName>
    </recommendedName>
</protein>
<evidence type="ECO:0000259" key="1">
    <source>
        <dbReference type="Pfam" id="PF20020"/>
    </source>
</evidence>
<reference evidence="2 3" key="1">
    <citation type="submission" date="2018-08" db="EMBL/GenBank/DDBJ databases">
        <title>A genome reference for cultivated species of the human gut microbiota.</title>
        <authorList>
            <person name="Zou Y."/>
            <person name="Xue W."/>
            <person name="Luo G."/>
        </authorList>
    </citation>
    <scope>NUCLEOTIDE SEQUENCE [LARGE SCALE GENOMIC DNA]</scope>
    <source>
        <strain evidence="2 3">AF25-15</strain>
    </source>
</reference>
<dbReference type="Proteomes" id="UP000266066">
    <property type="component" value="Unassembled WGS sequence"/>
</dbReference>
<proteinExistence type="predicted"/>
<feature type="domain" description="DUF6431" evidence="1">
    <location>
        <begin position="16"/>
        <end position="100"/>
    </location>
</feature>
<sequence>MRKKIFLVISEEDTICPECGSPLCRRDRKLRVHKEAGGKKSWFAINRLKCTNEKCRRLHNELLECMIPYKHYGSDIIEDVVGSDELETENYPCEATMKHWKWWNSQNEANIDGQMRSMLHHLMDFDIKFLKSSDSLLKELKERISHGKPCFFALNGIELKYT</sequence>
<evidence type="ECO:0000313" key="3">
    <source>
        <dbReference type="Proteomes" id="UP000266066"/>
    </source>
</evidence>
<dbReference type="EMBL" id="QRUJ01000004">
    <property type="protein sequence ID" value="RGR55469.1"/>
    <property type="molecule type" value="Genomic_DNA"/>
</dbReference>
<organism evidence="2 3">
    <name type="scientific">Agathobacter rectalis</name>
    <dbReference type="NCBI Taxonomy" id="39491"/>
    <lineage>
        <taxon>Bacteria</taxon>
        <taxon>Bacillati</taxon>
        <taxon>Bacillota</taxon>
        <taxon>Clostridia</taxon>
        <taxon>Lachnospirales</taxon>
        <taxon>Lachnospiraceae</taxon>
        <taxon>Agathobacter</taxon>
    </lineage>
</organism>
<dbReference type="InterPro" id="IPR045536">
    <property type="entry name" value="DUF6431"/>
</dbReference>
<name>A0A395V1P6_9FIRM</name>